<evidence type="ECO:0000313" key="3">
    <source>
        <dbReference type="RefSeq" id="XP_022735508.1"/>
    </source>
</evidence>
<dbReference type="Gene3D" id="3.30.70.100">
    <property type="match status" value="1"/>
</dbReference>
<dbReference type="InterPro" id="IPR006121">
    <property type="entry name" value="HMA_dom"/>
</dbReference>
<protein>
    <submittedName>
        <fullName evidence="3">Heavy metal-associated isoprenylated plant protein 47-like</fullName>
    </submittedName>
</protein>
<evidence type="ECO:0000259" key="1">
    <source>
        <dbReference type="PROSITE" id="PS50846"/>
    </source>
</evidence>
<dbReference type="GO" id="GO:0046872">
    <property type="term" value="F:metal ion binding"/>
    <property type="evidence" value="ECO:0007669"/>
    <property type="project" value="InterPro"/>
</dbReference>
<dbReference type="Proteomes" id="UP000515121">
    <property type="component" value="Unplaced"/>
</dbReference>
<dbReference type="Pfam" id="PF00403">
    <property type="entry name" value="HMA"/>
    <property type="match status" value="1"/>
</dbReference>
<sequence length="111" mass="12620">MKKMVLKVQMHCQKCRTKALKIAAATHGVNEVAIQGAEKDELVVIGEEVDSVKLTCSLRKKLHNATILSIEEKKDEKKAEQNPSYFVHYPQHFIPEVLVQDPYQTTLCLIM</sequence>
<keyword evidence="2" id="KW-1185">Reference proteome</keyword>
<gene>
    <name evidence="3" type="primary">LOC111288797</name>
</gene>
<dbReference type="AlphaFoldDB" id="A0A6P5Y4Z3"/>
<dbReference type="InterPro" id="IPR044296">
    <property type="entry name" value="HIPP46"/>
</dbReference>
<dbReference type="PANTHER" id="PTHR46371">
    <property type="entry name" value="OS04G0464100 PROTEIN"/>
    <property type="match status" value="1"/>
</dbReference>
<dbReference type="GeneID" id="111288797"/>
<dbReference type="OrthoDB" id="692882at2759"/>
<reference evidence="3" key="1">
    <citation type="submission" date="2025-08" db="UniProtKB">
        <authorList>
            <consortium name="RefSeq"/>
        </authorList>
    </citation>
    <scope>IDENTIFICATION</scope>
    <source>
        <tissue evidence="3">Fruit stalk</tissue>
    </source>
</reference>
<evidence type="ECO:0000313" key="2">
    <source>
        <dbReference type="Proteomes" id="UP000515121"/>
    </source>
</evidence>
<dbReference type="KEGG" id="dzi:111288797"/>
<accession>A0A6P5Y4Z3</accession>
<dbReference type="RefSeq" id="XP_022735508.1">
    <property type="nucleotide sequence ID" value="XM_022879773.1"/>
</dbReference>
<proteinExistence type="predicted"/>
<name>A0A6P5Y4Z3_DURZI</name>
<feature type="domain" description="HMA" evidence="1">
    <location>
        <begin position="1"/>
        <end position="70"/>
    </location>
</feature>
<organism evidence="2 3">
    <name type="scientific">Durio zibethinus</name>
    <name type="common">Durian</name>
    <dbReference type="NCBI Taxonomy" id="66656"/>
    <lineage>
        <taxon>Eukaryota</taxon>
        <taxon>Viridiplantae</taxon>
        <taxon>Streptophyta</taxon>
        <taxon>Embryophyta</taxon>
        <taxon>Tracheophyta</taxon>
        <taxon>Spermatophyta</taxon>
        <taxon>Magnoliopsida</taxon>
        <taxon>eudicotyledons</taxon>
        <taxon>Gunneridae</taxon>
        <taxon>Pentapetalae</taxon>
        <taxon>rosids</taxon>
        <taxon>malvids</taxon>
        <taxon>Malvales</taxon>
        <taxon>Malvaceae</taxon>
        <taxon>Helicteroideae</taxon>
        <taxon>Durio</taxon>
    </lineage>
</organism>
<dbReference type="PROSITE" id="PS50846">
    <property type="entry name" value="HMA_2"/>
    <property type="match status" value="1"/>
</dbReference>